<comment type="caution">
    <text evidence="2">The sequence shown here is derived from an EMBL/GenBank/DDBJ whole genome shotgun (WGS) entry which is preliminary data.</text>
</comment>
<evidence type="ECO:0000259" key="1">
    <source>
        <dbReference type="SMART" id="SM00458"/>
    </source>
</evidence>
<dbReference type="SUPFAM" id="SSF50370">
    <property type="entry name" value="Ricin B-like lectins"/>
    <property type="match status" value="1"/>
</dbReference>
<reference evidence="2" key="1">
    <citation type="submission" date="2020-01" db="EMBL/GenBank/DDBJ databases">
        <title>Genome Sequencing of Three Apophysomyces-Like Fungal Strains Confirms a Novel Fungal Genus in the Mucoromycota with divergent Burkholderia-like Endosymbiotic Bacteria.</title>
        <authorList>
            <person name="Stajich J.E."/>
            <person name="Macias A.M."/>
            <person name="Carter-House D."/>
            <person name="Lovett B."/>
            <person name="Kasson L.R."/>
            <person name="Berry K."/>
            <person name="Grigoriev I."/>
            <person name="Chang Y."/>
            <person name="Spatafora J."/>
            <person name="Kasson M.T."/>
        </authorList>
    </citation>
    <scope>NUCLEOTIDE SEQUENCE</scope>
    <source>
        <strain evidence="2">NRRL A-21654</strain>
    </source>
</reference>
<feature type="domain" description="Ricin B lectin" evidence="1">
    <location>
        <begin position="8"/>
        <end position="141"/>
    </location>
</feature>
<dbReference type="EMBL" id="JABAYA010000444">
    <property type="protein sequence ID" value="KAF7720648.1"/>
    <property type="molecule type" value="Genomic_DNA"/>
</dbReference>
<accession>A0A8H7ELN6</accession>
<proteinExistence type="predicted"/>
<dbReference type="AlphaFoldDB" id="A0A8H7ELN6"/>
<keyword evidence="3" id="KW-1185">Reference proteome</keyword>
<dbReference type="Gene3D" id="2.80.10.50">
    <property type="match status" value="1"/>
</dbReference>
<organism evidence="2 3">
    <name type="scientific">Apophysomyces ossiformis</name>
    <dbReference type="NCBI Taxonomy" id="679940"/>
    <lineage>
        <taxon>Eukaryota</taxon>
        <taxon>Fungi</taxon>
        <taxon>Fungi incertae sedis</taxon>
        <taxon>Mucoromycota</taxon>
        <taxon>Mucoromycotina</taxon>
        <taxon>Mucoromycetes</taxon>
        <taxon>Mucorales</taxon>
        <taxon>Mucorineae</taxon>
        <taxon>Mucoraceae</taxon>
        <taxon>Apophysomyces</taxon>
    </lineage>
</organism>
<dbReference type="Proteomes" id="UP000605846">
    <property type="component" value="Unassembled WGS sequence"/>
</dbReference>
<dbReference type="InterPro" id="IPR035992">
    <property type="entry name" value="Ricin_B-like_lectins"/>
</dbReference>
<dbReference type="Pfam" id="PF00652">
    <property type="entry name" value="Ricin_B_lectin"/>
    <property type="match status" value="1"/>
</dbReference>
<dbReference type="PROSITE" id="PS50231">
    <property type="entry name" value="RICIN_B_LECTIN"/>
    <property type="match status" value="1"/>
</dbReference>
<sequence>MLTFPHHGHFFIESIKNGMVLDVYDGEISDDAKLIVWPRKESDNENQLWSFDNGFLINKKSGKVVDVHGGNLKSDAKIVQFDRKTTTTGNQRWGYRDGFIYIRADPRLVLDIKGESDHEGTQVILYARKDKDNENQQWRLVPAE</sequence>
<evidence type="ECO:0000313" key="3">
    <source>
        <dbReference type="Proteomes" id="UP000605846"/>
    </source>
</evidence>
<dbReference type="OrthoDB" id="9895617at2759"/>
<name>A0A8H7ELN6_9FUNG</name>
<evidence type="ECO:0000313" key="2">
    <source>
        <dbReference type="EMBL" id="KAF7720648.1"/>
    </source>
</evidence>
<dbReference type="CDD" id="cd23454">
    <property type="entry name" value="beta-trefoil_Ricin_GllA-1"/>
    <property type="match status" value="1"/>
</dbReference>
<gene>
    <name evidence="2" type="ORF">EC973_006737</name>
</gene>
<dbReference type="InterPro" id="IPR000772">
    <property type="entry name" value="Ricin_B_lectin"/>
</dbReference>
<dbReference type="SMART" id="SM00458">
    <property type="entry name" value="RICIN"/>
    <property type="match status" value="1"/>
</dbReference>
<protein>
    <recommendedName>
        <fullName evidence="1">Ricin B lectin domain-containing protein</fullName>
    </recommendedName>
</protein>